<dbReference type="Pfam" id="PF00583">
    <property type="entry name" value="Acetyltransf_1"/>
    <property type="match status" value="1"/>
</dbReference>
<sequence>MDYLVKLYENAFLEIPSEKNSFIVRKPIGPEKGAVIRWILQNFNEHWASEAEVAFLKCNSLFIAVEGKKILGFACYDGTAKGYFGPLGVGDDARGKGVGEALVKAALISMSRVGYAYAIIPTGKESYYRRFLELIEILGSEPGIYRDMLD</sequence>
<dbReference type="CDD" id="cd04301">
    <property type="entry name" value="NAT_SF"/>
    <property type="match status" value="1"/>
</dbReference>
<feature type="domain" description="N-acetyltransferase" evidence="1">
    <location>
        <begin position="22"/>
        <end position="150"/>
    </location>
</feature>
<dbReference type="OrthoDB" id="4016818at2"/>
<evidence type="ECO:0000313" key="2">
    <source>
        <dbReference type="EMBL" id="KXF83309.1"/>
    </source>
</evidence>
<name>A0A135ICZ2_9GAMM</name>
<dbReference type="SUPFAM" id="SSF55729">
    <property type="entry name" value="Acyl-CoA N-acyltransferases (Nat)"/>
    <property type="match status" value="1"/>
</dbReference>
<dbReference type="AlphaFoldDB" id="A0A135ICZ2"/>
<proteinExistence type="predicted"/>
<protein>
    <recommendedName>
        <fullName evidence="1">N-acetyltransferase domain-containing protein</fullName>
    </recommendedName>
</protein>
<dbReference type="Gene3D" id="3.40.630.30">
    <property type="match status" value="1"/>
</dbReference>
<evidence type="ECO:0000313" key="3">
    <source>
        <dbReference type="Proteomes" id="UP000070529"/>
    </source>
</evidence>
<accession>A0A135ICZ2</accession>
<dbReference type="PROSITE" id="PS51186">
    <property type="entry name" value="GNAT"/>
    <property type="match status" value="1"/>
</dbReference>
<gene>
    <name evidence="2" type="ORF">ATN88_06440</name>
</gene>
<dbReference type="InterPro" id="IPR000182">
    <property type="entry name" value="GNAT_dom"/>
</dbReference>
<reference evidence="2 3" key="1">
    <citation type="submission" date="2015-11" db="EMBL/GenBank/DDBJ databases">
        <title>Genomic Taxonomy of the Vibrionaceae.</title>
        <authorList>
            <person name="Gomez-Gil B."/>
            <person name="Enciso-Ibarra J."/>
        </authorList>
    </citation>
    <scope>NUCLEOTIDE SEQUENCE [LARGE SCALE GENOMIC DNA]</scope>
    <source>
        <strain evidence="2 3">CAIM 912</strain>
    </source>
</reference>
<dbReference type="STRING" id="294935.ATN88_06440"/>
<dbReference type="EMBL" id="LNTY01000006">
    <property type="protein sequence ID" value="KXF83309.1"/>
    <property type="molecule type" value="Genomic_DNA"/>
</dbReference>
<keyword evidence="3" id="KW-1185">Reference proteome</keyword>
<organism evidence="2 3">
    <name type="scientific">Enterovibrio coralii</name>
    <dbReference type="NCBI Taxonomy" id="294935"/>
    <lineage>
        <taxon>Bacteria</taxon>
        <taxon>Pseudomonadati</taxon>
        <taxon>Pseudomonadota</taxon>
        <taxon>Gammaproteobacteria</taxon>
        <taxon>Vibrionales</taxon>
        <taxon>Vibrionaceae</taxon>
        <taxon>Enterovibrio</taxon>
    </lineage>
</organism>
<dbReference type="Proteomes" id="UP000070529">
    <property type="component" value="Unassembled WGS sequence"/>
</dbReference>
<dbReference type="GO" id="GO:0016747">
    <property type="term" value="F:acyltransferase activity, transferring groups other than amino-acyl groups"/>
    <property type="evidence" value="ECO:0007669"/>
    <property type="project" value="InterPro"/>
</dbReference>
<dbReference type="RefSeq" id="WP_067411463.1">
    <property type="nucleotide sequence ID" value="NZ_LNTY01000006.1"/>
</dbReference>
<evidence type="ECO:0000259" key="1">
    <source>
        <dbReference type="PROSITE" id="PS51186"/>
    </source>
</evidence>
<dbReference type="InterPro" id="IPR016181">
    <property type="entry name" value="Acyl_CoA_acyltransferase"/>
</dbReference>
<comment type="caution">
    <text evidence="2">The sequence shown here is derived from an EMBL/GenBank/DDBJ whole genome shotgun (WGS) entry which is preliminary data.</text>
</comment>